<proteinExistence type="predicted"/>
<comment type="caution">
    <text evidence="1">The sequence shown here is derived from an EMBL/GenBank/DDBJ whole genome shotgun (WGS) entry which is preliminary data.</text>
</comment>
<evidence type="ECO:0000313" key="1">
    <source>
        <dbReference type="EMBL" id="MFC5753275.1"/>
    </source>
</evidence>
<sequence>MTVSPTSPESMTAADVVAELREIVAAGRGNDTLARRLEGGSLIVLFEFPEPYTMRVSGDDRRVDEGGVPYEDADVVIRAEPLTLHRLTSGELGGREAIVGGLLDIRKAPELNKLLLMRGMFNVHKKARARGEAP</sequence>
<reference evidence="2" key="1">
    <citation type="journal article" date="2019" name="Int. J. Syst. Evol. Microbiol.">
        <title>The Global Catalogue of Microorganisms (GCM) 10K type strain sequencing project: providing services to taxonomists for standard genome sequencing and annotation.</title>
        <authorList>
            <consortium name="The Broad Institute Genomics Platform"/>
            <consortium name="The Broad Institute Genome Sequencing Center for Infectious Disease"/>
            <person name="Wu L."/>
            <person name="Ma J."/>
        </authorList>
    </citation>
    <scope>NUCLEOTIDE SEQUENCE [LARGE SCALE GENOMIC DNA]</scope>
    <source>
        <strain evidence="2">KCTC 42087</strain>
    </source>
</reference>
<evidence type="ECO:0008006" key="3">
    <source>
        <dbReference type="Google" id="ProtNLM"/>
    </source>
</evidence>
<protein>
    <recommendedName>
        <fullName evidence="3">SCP2 sterol-binding domain-containing protein</fullName>
    </recommendedName>
</protein>
<dbReference type="EMBL" id="JBHSON010000107">
    <property type="protein sequence ID" value="MFC5753275.1"/>
    <property type="molecule type" value="Genomic_DNA"/>
</dbReference>
<name>A0ABW1AG47_9ACTN</name>
<evidence type="ECO:0000313" key="2">
    <source>
        <dbReference type="Proteomes" id="UP001596074"/>
    </source>
</evidence>
<dbReference type="InterPro" id="IPR036527">
    <property type="entry name" value="SCP2_sterol-bd_dom_sf"/>
</dbReference>
<dbReference type="SUPFAM" id="SSF55718">
    <property type="entry name" value="SCP-like"/>
    <property type="match status" value="1"/>
</dbReference>
<gene>
    <name evidence="1" type="ORF">ACFPZN_47315</name>
</gene>
<dbReference type="Proteomes" id="UP001596074">
    <property type="component" value="Unassembled WGS sequence"/>
</dbReference>
<accession>A0ABW1AG47</accession>
<organism evidence="1 2">
    <name type="scientific">Actinomadura rugatobispora</name>
    <dbReference type="NCBI Taxonomy" id="1994"/>
    <lineage>
        <taxon>Bacteria</taxon>
        <taxon>Bacillati</taxon>
        <taxon>Actinomycetota</taxon>
        <taxon>Actinomycetes</taxon>
        <taxon>Streptosporangiales</taxon>
        <taxon>Thermomonosporaceae</taxon>
        <taxon>Actinomadura</taxon>
    </lineage>
</organism>
<keyword evidence="2" id="KW-1185">Reference proteome</keyword>
<dbReference type="RefSeq" id="WP_378290131.1">
    <property type="nucleotide sequence ID" value="NZ_JBHSON010000107.1"/>
</dbReference>